<dbReference type="GO" id="GO:0003824">
    <property type="term" value="F:catalytic activity"/>
    <property type="evidence" value="ECO:0007669"/>
    <property type="project" value="InterPro"/>
</dbReference>
<keyword evidence="3" id="KW-1185">Reference proteome</keyword>
<comment type="caution">
    <text evidence="2">The sequence shown here is derived from an EMBL/GenBank/DDBJ whole genome shotgun (WGS) entry which is preliminary data.</text>
</comment>
<dbReference type="PANTHER" id="PTHR33273">
    <property type="entry name" value="DOMAIN-CONTAINING PROTEIN, PUTATIVE-RELATED"/>
    <property type="match status" value="1"/>
</dbReference>
<dbReference type="OrthoDB" id="415822at2759"/>
<evidence type="ECO:0000313" key="2">
    <source>
        <dbReference type="EMBL" id="KAH9370194.1"/>
    </source>
</evidence>
<dbReference type="InterPro" id="IPR005135">
    <property type="entry name" value="Endo/exonuclease/phosphatase"/>
</dbReference>
<protein>
    <recommendedName>
        <fullName evidence="1">Endonuclease/exonuclease/phosphatase domain-containing protein</fullName>
    </recommendedName>
</protein>
<accession>A0A9J6G3U8</accession>
<name>A0A9J6G3U8_HAELO</name>
<proteinExistence type="predicted"/>
<dbReference type="Gene3D" id="3.60.10.10">
    <property type="entry name" value="Endonuclease/exonuclease/phosphatase"/>
    <property type="match status" value="1"/>
</dbReference>
<dbReference type="SUPFAM" id="SSF56219">
    <property type="entry name" value="DNase I-like"/>
    <property type="match status" value="1"/>
</dbReference>
<gene>
    <name evidence="2" type="ORF">HPB48_019371</name>
</gene>
<dbReference type="Pfam" id="PF14529">
    <property type="entry name" value="Exo_endo_phos_2"/>
    <property type="match status" value="1"/>
</dbReference>
<feature type="domain" description="Endonuclease/exonuclease/phosphatase" evidence="1">
    <location>
        <begin position="42"/>
        <end position="159"/>
    </location>
</feature>
<evidence type="ECO:0000259" key="1">
    <source>
        <dbReference type="Pfam" id="PF14529"/>
    </source>
</evidence>
<dbReference type="EMBL" id="JABSTR010000005">
    <property type="protein sequence ID" value="KAH9370194.1"/>
    <property type="molecule type" value="Genomic_DNA"/>
</dbReference>
<dbReference type="PANTHER" id="PTHR33273:SF4">
    <property type="entry name" value="ENDONUCLEASE_EXONUCLEASE_PHOSPHATASE DOMAIN-CONTAINING PROTEIN"/>
    <property type="match status" value="1"/>
</dbReference>
<dbReference type="Proteomes" id="UP000821853">
    <property type="component" value="Chromosome 3"/>
</dbReference>
<dbReference type="OMA" id="WMVSENT"/>
<reference evidence="2 3" key="1">
    <citation type="journal article" date="2020" name="Cell">
        <title>Large-Scale Comparative Analyses of Tick Genomes Elucidate Their Genetic Diversity and Vector Capacities.</title>
        <authorList>
            <consortium name="Tick Genome and Microbiome Consortium (TIGMIC)"/>
            <person name="Jia N."/>
            <person name="Wang J."/>
            <person name="Shi W."/>
            <person name="Du L."/>
            <person name="Sun Y."/>
            <person name="Zhan W."/>
            <person name="Jiang J.F."/>
            <person name="Wang Q."/>
            <person name="Zhang B."/>
            <person name="Ji P."/>
            <person name="Bell-Sakyi L."/>
            <person name="Cui X.M."/>
            <person name="Yuan T.T."/>
            <person name="Jiang B.G."/>
            <person name="Yang W.F."/>
            <person name="Lam T.T."/>
            <person name="Chang Q.C."/>
            <person name="Ding S.J."/>
            <person name="Wang X.J."/>
            <person name="Zhu J.G."/>
            <person name="Ruan X.D."/>
            <person name="Zhao L."/>
            <person name="Wei J.T."/>
            <person name="Ye R.Z."/>
            <person name="Que T.C."/>
            <person name="Du C.H."/>
            <person name="Zhou Y.H."/>
            <person name="Cheng J.X."/>
            <person name="Dai P.F."/>
            <person name="Guo W.B."/>
            <person name="Han X.H."/>
            <person name="Huang E.J."/>
            <person name="Li L.F."/>
            <person name="Wei W."/>
            <person name="Gao Y.C."/>
            <person name="Liu J.Z."/>
            <person name="Shao H.Z."/>
            <person name="Wang X."/>
            <person name="Wang C.C."/>
            <person name="Yang T.C."/>
            <person name="Huo Q.B."/>
            <person name="Li W."/>
            <person name="Chen H.Y."/>
            <person name="Chen S.E."/>
            <person name="Zhou L.G."/>
            <person name="Ni X.B."/>
            <person name="Tian J.H."/>
            <person name="Sheng Y."/>
            <person name="Liu T."/>
            <person name="Pan Y.S."/>
            <person name="Xia L.Y."/>
            <person name="Li J."/>
            <person name="Zhao F."/>
            <person name="Cao W.C."/>
        </authorList>
    </citation>
    <scope>NUCLEOTIDE SEQUENCE [LARGE SCALE GENOMIC DNA]</scope>
    <source>
        <strain evidence="2">HaeL-2018</strain>
    </source>
</reference>
<evidence type="ECO:0000313" key="3">
    <source>
        <dbReference type="Proteomes" id="UP000821853"/>
    </source>
</evidence>
<dbReference type="VEuPathDB" id="VectorBase:HLOH_059322"/>
<organism evidence="2 3">
    <name type="scientific">Haemaphysalis longicornis</name>
    <name type="common">Bush tick</name>
    <dbReference type="NCBI Taxonomy" id="44386"/>
    <lineage>
        <taxon>Eukaryota</taxon>
        <taxon>Metazoa</taxon>
        <taxon>Ecdysozoa</taxon>
        <taxon>Arthropoda</taxon>
        <taxon>Chelicerata</taxon>
        <taxon>Arachnida</taxon>
        <taxon>Acari</taxon>
        <taxon>Parasitiformes</taxon>
        <taxon>Ixodida</taxon>
        <taxon>Ixodoidea</taxon>
        <taxon>Ixodidae</taxon>
        <taxon>Haemaphysalinae</taxon>
        <taxon>Haemaphysalis</taxon>
    </lineage>
</organism>
<dbReference type="InterPro" id="IPR036691">
    <property type="entry name" value="Endo/exonu/phosph_ase_sf"/>
</dbReference>
<sequence length="201" mass="23075">MYIRNDITSCQIDTSCYSTEIQEIFATRILLPSRKGKTRTLLLASVYMRPETGKSAVGNFDWISDWRNKHCADYIIIGGDFNARHRNWKYPTTSPRDSALQATVETYGFILQNYLETPTRLGLHTNQSDTIPDLTWTDGWYLNDWMVSENTWGSDHYPIWITLDKPLPKPIPKLFNTTNWESFRAAAIDTNNITSIGDLAA</sequence>
<dbReference type="AlphaFoldDB" id="A0A9J6G3U8"/>